<dbReference type="InParanoid" id="A0A1V9XMV5"/>
<dbReference type="AlphaFoldDB" id="A0A1V9XMV5"/>
<evidence type="ECO:0000313" key="3">
    <source>
        <dbReference type="Proteomes" id="UP000192247"/>
    </source>
</evidence>
<dbReference type="EMBL" id="MNPL01007276">
    <property type="protein sequence ID" value="OQR74844.1"/>
    <property type="molecule type" value="Genomic_DNA"/>
</dbReference>
<feature type="region of interest" description="Disordered" evidence="1">
    <location>
        <begin position="426"/>
        <end position="495"/>
    </location>
</feature>
<accession>A0A1V9XMV5</accession>
<protein>
    <submittedName>
        <fullName evidence="2">Uncharacterized protein</fullName>
    </submittedName>
</protein>
<keyword evidence="3" id="KW-1185">Reference proteome</keyword>
<reference evidence="2 3" key="1">
    <citation type="journal article" date="2017" name="Gigascience">
        <title>Draft genome of the honey bee ectoparasitic mite, Tropilaelaps mercedesae, is shaped by the parasitic life history.</title>
        <authorList>
            <person name="Dong X."/>
            <person name="Armstrong S.D."/>
            <person name="Xia D."/>
            <person name="Makepeace B.L."/>
            <person name="Darby A.C."/>
            <person name="Kadowaki T."/>
        </authorList>
    </citation>
    <scope>NUCLEOTIDE SEQUENCE [LARGE SCALE GENOMIC DNA]</scope>
    <source>
        <strain evidence="2">Wuxi-XJTLU</strain>
    </source>
</reference>
<comment type="caution">
    <text evidence="2">The sequence shown here is derived from an EMBL/GenBank/DDBJ whole genome shotgun (WGS) entry which is preliminary data.</text>
</comment>
<sequence length="581" mass="62128">MEVKTETQRSLEWQLNELQKGLHDAEALDSSISDARALSETVAANMERGVGRHDHESATSILDEALKEIEVDSRPDVSDMKAVLLQPSEPVLPEVPCSQMSVQLPQTIVPNTSPENPNIKVDLPSVPLSFKIDPQRAMVANASDIRHIRVEVPKPALPIEIEQPLAVVTNTSDSSHIKYELPKMSLPIKVESPMTVMATTSESTRMKVDMPKQAQLPIKVETPHNVLTVEVPKVVSVVPTSCATSAAAVTAVSIPQAITLSSVANSPTVQGGTYRLKASGALGNPVVGAPLMVTGVVIPRAPLSSNLISFVDASGNMQLAAVASPIMNPTIQIRPGVVVNSAPPLVVRPPAPQIVSPSGPLGTIVPVSTLSTVQPPIFKSTVRAILPNKTTVKTIYPIKGGTTTMLNSEPKINDVQAVVRTSPAILEEPEEEQPPPPTLQPSIKEPSSTESKSEHHKNDSTSIVPSDSSPPIIEPTPLSKPLINEVCPPTKPEDEDKVNDVIWKILSVSSSQGVSKAGELAKTNLFNLVKTETNVVITAPSTAVQDILEELKKQFPDKKFVINYNASNTASSNLKNLKNHQ</sequence>
<evidence type="ECO:0000313" key="2">
    <source>
        <dbReference type="EMBL" id="OQR74844.1"/>
    </source>
</evidence>
<gene>
    <name evidence="2" type="ORF">BIW11_03353</name>
</gene>
<proteinExistence type="predicted"/>
<feature type="compositionally biased region" description="Low complexity" evidence="1">
    <location>
        <begin position="460"/>
        <end position="477"/>
    </location>
</feature>
<organism evidence="2 3">
    <name type="scientific">Tropilaelaps mercedesae</name>
    <dbReference type="NCBI Taxonomy" id="418985"/>
    <lineage>
        <taxon>Eukaryota</taxon>
        <taxon>Metazoa</taxon>
        <taxon>Ecdysozoa</taxon>
        <taxon>Arthropoda</taxon>
        <taxon>Chelicerata</taxon>
        <taxon>Arachnida</taxon>
        <taxon>Acari</taxon>
        <taxon>Parasitiformes</taxon>
        <taxon>Mesostigmata</taxon>
        <taxon>Gamasina</taxon>
        <taxon>Dermanyssoidea</taxon>
        <taxon>Laelapidae</taxon>
        <taxon>Tropilaelaps</taxon>
    </lineage>
</organism>
<evidence type="ECO:0000256" key="1">
    <source>
        <dbReference type="SAM" id="MobiDB-lite"/>
    </source>
</evidence>
<dbReference type="Proteomes" id="UP000192247">
    <property type="component" value="Unassembled WGS sequence"/>
</dbReference>
<name>A0A1V9XMV5_9ACAR</name>